<dbReference type="PANTHER" id="PTHR42643">
    <property type="entry name" value="IONOTROPIC RECEPTOR 20A-RELATED"/>
    <property type="match status" value="1"/>
</dbReference>
<evidence type="ECO:0000256" key="8">
    <source>
        <dbReference type="ARBA" id="ARBA00023180"/>
    </source>
</evidence>
<evidence type="ECO:0000256" key="9">
    <source>
        <dbReference type="SAM" id="MobiDB-lite"/>
    </source>
</evidence>
<evidence type="ECO:0000256" key="1">
    <source>
        <dbReference type="ARBA" id="ARBA00004651"/>
    </source>
</evidence>
<evidence type="ECO:0000256" key="5">
    <source>
        <dbReference type="ARBA" id="ARBA00022989"/>
    </source>
</evidence>
<reference evidence="12 13" key="1">
    <citation type="submission" date="2024-08" db="EMBL/GenBank/DDBJ databases">
        <authorList>
            <person name="Cucini C."/>
            <person name="Frati F."/>
        </authorList>
    </citation>
    <scope>NUCLEOTIDE SEQUENCE [LARGE SCALE GENOMIC DNA]</scope>
</reference>
<evidence type="ECO:0000256" key="2">
    <source>
        <dbReference type="ARBA" id="ARBA00008685"/>
    </source>
</evidence>
<organism evidence="12 13">
    <name type="scientific">Orchesella dallaii</name>
    <dbReference type="NCBI Taxonomy" id="48710"/>
    <lineage>
        <taxon>Eukaryota</taxon>
        <taxon>Metazoa</taxon>
        <taxon>Ecdysozoa</taxon>
        <taxon>Arthropoda</taxon>
        <taxon>Hexapoda</taxon>
        <taxon>Collembola</taxon>
        <taxon>Entomobryomorpha</taxon>
        <taxon>Entomobryoidea</taxon>
        <taxon>Orchesellidae</taxon>
        <taxon>Orchesellinae</taxon>
        <taxon>Orchesella</taxon>
    </lineage>
</organism>
<protein>
    <recommendedName>
        <fullName evidence="11">Ionotropic glutamate receptor C-terminal domain-containing protein</fullName>
    </recommendedName>
</protein>
<comment type="subcellular location">
    <subcellularLocation>
        <location evidence="1">Cell membrane</location>
        <topology evidence="1">Multi-pass membrane protein</topology>
    </subcellularLocation>
</comment>
<evidence type="ECO:0000313" key="13">
    <source>
        <dbReference type="Proteomes" id="UP001642540"/>
    </source>
</evidence>
<keyword evidence="3" id="KW-1003">Cell membrane</keyword>
<feature type="domain" description="Ionotropic glutamate receptor C-terminal" evidence="11">
    <location>
        <begin position="333"/>
        <end position="614"/>
    </location>
</feature>
<dbReference type="Gene3D" id="1.10.287.70">
    <property type="match status" value="1"/>
</dbReference>
<dbReference type="InterPro" id="IPR001320">
    <property type="entry name" value="Iontro_rcpt_C"/>
</dbReference>
<dbReference type="Pfam" id="PF00060">
    <property type="entry name" value="Lig_chan"/>
    <property type="match status" value="1"/>
</dbReference>
<keyword evidence="7" id="KW-0675">Receptor</keyword>
<keyword evidence="13" id="KW-1185">Reference proteome</keyword>
<proteinExistence type="inferred from homology"/>
<evidence type="ECO:0000256" key="3">
    <source>
        <dbReference type="ARBA" id="ARBA00022475"/>
    </source>
</evidence>
<dbReference type="InterPro" id="IPR052192">
    <property type="entry name" value="Insect_Ionotropic_Sensory_Rcpt"/>
</dbReference>
<name>A0ABP1S7N6_9HEXA</name>
<gene>
    <name evidence="12" type="ORF">ODALV1_LOCUS30439</name>
</gene>
<dbReference type="PANTHER" id="PTHR42643:SF24">
    <property type="entry name" value="IONOTROPIC RECEPTOR 60A"/>
    <property type="match status" value="1"/>
</dbReference>
<keyword evidence="6 10" id="KW-0472">Membrane</keyword>
<evidence type="ECO:0000313" key="12">
    <source>
        <dbReference type="EMBL" id="CAL8145276.1"/>
    </source>
</evidence>
<evidence type="ECO:0000259" key="11">
    <source>
        <dbReference type="Pfam" id="PF00060"/>
    </source>
</evidence>
<sequence length="633" mass="71197">MWSFNLSYLTLIPLIFVYGGLTRTTSILTSNSHFLSEILVKDINVIKHSLGSHFCNIQLISGQNLLDGFDLNILSALLGQEDTFLVRNHQDVGDISISKQTLQKPSFQTFSANCWINLIMIDSKGLKTLPKDLHRGSLHHYHIFVSESLSTLETFIEKHSILNNFLRKHGIFMDKSPSAPTYLIEPWPYSGQFEISTVLKTQSKVRNLNGRTLRVAFISRPAEISQHKDGTMQGSLYLLLLEIGVKGNVSFTYIQKPKTFGYGVPLKNGSWKGLLGEVTHGRVDISPLAISSKRFPHLWYTTSTHSKILGFIVRAPQRKREWNVLIKPLGRLTWILIVITFITVGILGYGVQLLSVIKKKKEPNGSLDALTLLGIYLEQSCNYPKGYLGRLLVFNWIIFSILIGTAYKSMLKSSLTFLQAPEVPSTFSELKTNPNYQLIMYSYGGAEVEIFRSSRSPIMRGIARRLKTTKDIGACVIAAATEEETACITWKNWLVFEAAQNPGISKAPLSISKDGGWMLYVSFGVRKESIFEVELSCFVGKAKAGGLMEKWDEDNRRVMIAKRKRKREVGMTKNGDKDGCGIGEDKDKDDEDEPHEPLSVNDLKVVFYSLLIGFGVSSFGLIGEFMRKDFEFE</sequence>
<dbReference type="Proteomes" id="UP001642540">
    <property type="component" value="Unassembled WGS sequence"/>
</dbReference>
<feature type="region of interest" description="Disordered" evidence="9">
    <location>
        <begin position="565"/>
        <end position="596"/>
    </location>
</feature>
<evidence type="ECO:0000256" key="7">
    <source>
        <dbReference type="ARBA" id="ARBA00023170"/>
    </source>
</evidence>
<accession>A0ABP1S7N6</accession>
<feature type="compositionally biased region" description="Basic and acidic residues" evidence="9">
    <location>
        <begin position="568"/>
        <end position="586"/>
    </location>
</feature>
<feature type="transmembrane region" description="Helical" evidence="10">
    <location>
        <begin position="387"/>
        <end position="407"/>
    </location>
</feature>
<keyword evidence="4 10" id="KW-0812">Transmembrane</keyword>
<evidence type="ECO:0000256" key="10">
    <source>
        <dbReference type="SAM" id="Phobius"/>
    </source>
</evidence>
<keyword evidence="5 10" id="KW-1133">Transmembrane helix</keyword>
<evidence type="ECO:0000256" key="4">
    <source>
        <dbReference type="ARBA" id="ARBA00022692"/>
    </source>
</evidence>
<feature type="transmembrane region" description="Helical" evidence="10">
    <location>
        <begin position="332"/>
        <end position="351"/>
    </location>
</feature>
<dbReference type="Gene3D" id="3.40.190.10">
    <property type="entry name" value="Periplasmic binding protein-like II"/>
    <property type="match status" value="1"/>
</dbReference>
<dbReference type="SUPFAM" id="SSF53850">
    <property type="entry name" value="Periplasmic binding protein-like II"/>
    <property type="match status" value="1"/>
</dbReference>
<evidence type="ECO:0000256" key="6">
    <source>
        <dbReference type="ARBA" id="ARBA00023136"/>
    </source>
</evidence>
<dbReference type="EMBL" id="CAXLJM020000164">
    <property type="protein sequence ID" value="CAL8145276.1"/>
    <property type="molecule type" value="Genomic_DNA"/>
</dbReference>
<comment type="similarity">
    <text evidence="2">Belongs to the glutamate-gated ion channel (TC 1.A.10.1) family.</text>
</comment>
<comment type="caution">
    <text evidence="12">The sequence shown here is derived from an EMBL/GenBank/DDBJ whole genome shotgun (WGS) entry which is preliminary data.</text>
</comment>
<keyword evidence="8" id="KW-0325">Glycoprotein</keyword>